<evidence type="ECO:0000313" key="1">
    <source>
        <dbReference type="EMBL" id="KAE9279148.1"/>
    </source>
</evidence>
<gene>
    <name evidence="1" type="ORF">PR003_g28311</name>
</gene>
<reference evidence="1 2" key="1">
    <citation type="submission" date="2018-08" db="EMBL/GenBank/DDBJ databases">
        <title>Genomic investigation of the strawberry pathogen Phytophthora fragariae indicates pathogenicity is determined by transcriptional variation in three key races.</title>
        <authorList>
            <person name="Adams T.M."/>
            <person name="Armitage A.D."/>
            <person name="Sobczyk M.K."/>
            <person name="Bates H.J."/>
            <person name="Dunwell J.M."/>
            <person name="Nellist C.F."/>
            <person name="Harrison R.J."/>
        </authorList>
    </citation>
    <scope>NUCLEOTIDE SEQUENCE [LARGE SCALE GENOMIC DNA]</scope>
    <source>
        <strain evidence="1 2">SCRP333</strain>
    </source>
</reference>
<dbReference type="AlphaFoldDB" id="A0A6A4BV69"/>
<proteinExistence type="predicted"/>
<organism evidence="1 2">
    <name type="scientific">Phytophthora rubi</name>
    <dbReference type="NCBI Taxonomy" id="129364"/>
    <lineage>
        <taxon>Eukaryota</taxon>
        <taxon>Sar</taxon>
        <taxon>Stramenopiles</taxon>
        <taxon>Oomycota</taxon>
        <taxon>Peronosporomycetes</taxon>
        <taxon>Peronosporales</taxon>
        <taxon>Peronosporaceae</taxon>
        <taxon>Phytophthora</taxon>
    </lineage>
</organism>
<keyword evidence="2" id="KW-1185">Reference proteome</keyword>
<accession>A0A6A4BV69</accession>
<evidence type="ECO:0000313" key="2">
    <source>
        <dbReference type="Proteomes" id="UP000434957"/>
    </source>
</evidence>
<comment type="caution">
    <text evidence="1">The sequence shown here is derived from an EMBL/GenBank/DDBJ whole genome shotgun (WGS) entry which is preliminary data.</text>
</comment>
<dbReference type="Proteomes" id="UP000434957">
    <property type="component" value="Unassembled WGS sequence"/>
</dbReference>
<name>A0A6A4BV69_9STRA</name>
<dbReference type="EMBL" id="QXFT01004254">
    <property type="protein sequence ID" value="KAE9279148.1"/>
    <property type="molecule type" value="Genomic_DNA"/>
</dbReference>
<protein>
    <submittedName>
        <fullName evidence="1">Uncharacterized protein</fullName>
    </submittedName>
</protein>
<sequence>MPIITKAATTAPTILYDLGIFRDPVFTDDFTGVPSAFVGGTNNSI</sequence>